<feature type="binding site" evidence="14">
    <location>
        <position position="255"/>
    </location>
    <ligand>
        <name>ATP</name>
        <dbReference type="ChEBI" id="CHEBI:30616"/>
    </ligand>
</feature>
<accession>A0A2N9LPF4</accession>
<keyword evidence="10 13" id="KW-0067">ATP-binding</keyword>
<evidence type="ECO:0000256" key="10">
    <source>
        <dbReference type="ARBA" id="ARBA00022840"/>
    </source>
</evidence>
<feature type="binding site" evidence="14">
    <location>
        <position position="84"/>
    </location>
    <ligand>
        <name>L-threonine</name>
        <dbReference type="ChEBI" id="CHEBI:57926"/>
    </ligand>
</feature>
<dbReference type="InterPro" id="IPR038385">
    <property type="entry name" value="Sua5/YwlC_C"/>
</dbReference>
<keyword evidence="8 13" id="KW-0548">Nucleotidyltransferase</keyword>
<sequence>MLPAAAGENRDVKTLRLSVDANRLEAPESCEVMERAAGILRAGGLVALPTETVYGLGANALDRAAVERIFAAKSRPAWDPVIVHVASRSMLEGLVEAIPEKAQQLMEAFWPGPLTLLLPRTRAVPDVVTAGRPLVGVRMPSHEVALELIGRAGIPVAAPSANRFGHISPTTAEHVLHDLDGRIDAVVDAGPTERGVESTVLDPAPDPMVIYRPGAVTAELISEVAGPVELYQGGEMLREMPAEALPSPGLGMRHYAPGARLVLIEAPDDELGECLAEAASAMRGERLGVMLPAGVAAPRAFADTQVYPWGNWRAPETLAQGLYAGLRALDAAACTVILCPLPRAEGIGVAIRDRLRKAGSRN</sequence>
<evidence type="ECO:0000256" key="4">
    <source>
        <dbReference type="ARBA" id="ARBA00015492"/>
    </source>
</evidence>
<feature type="binding site" evidence="14">
    <location>
        <position position="158"/>
    </location>
    <ligand>
        <name>L-threonine</name>
        <dbReference type="ChEBI" id="CHEBI:57926"/>
    </ligand>
</feature>
<organism evidence="16 17">
    <name type="scientific">Candidatus Sulfuritelmatomonas gaucii</name>
    <dbReference type="NCBI Taxonomy" id="2043161"/>
    <lineage>
        <taxon>Bacteria</taxon>
        <taxon>Pseudomonadati</taxon>
        <taxon>Acidobacteriota</taxon>
        <taxon>Terriglobia</taxon>
        <taxon>Terriglobales</taxon>
        <taxon>Acidobacteriaceae</taxon>
        <taxon>Candidatus Sulfuritelmatomonas</taxon>
    </lineage>
</organism>
<dbReference type="PANTHER" id="PTHR17490">
    <property type="entry name" value="SUA5"/>
    <property type="match status" value="1"/>
</dbReference>
<dbReference type="InterPro" id="IPR010923">
    <property type="entry name" value="T(6)A37_SUA5"/>
</dbReference>
<dbReference type="FunFam" id="3.90.870.10:FF:000009">
    <property type="entry name" value="Threonylcarbamoyl-AMP synthase, putative"/>
    <property type="match status" value="1"/>
</dbReference>
<evidence type="ECO:0000256" key="8">
    <source>
        <dbReference type="ARBA" id="ARBA00022695"/>
    </source>
</evidence>
<keyword evidence="7 13" id="KW-0819">tRNA processing</keyword>
<evidence type="ECO:0000256" key="7">
    <source>
        <dbReference type="ARBA" id="ARBA00022694"/>
    </source>
</evidence>
<dbReference type="EMBL" id="OKRB01000105">
    <property type="protein sequence ID" value="SPE24963.1"/>
    <property type="molecule type" value="Genomic_DNA"/>
</dbReference>
<dbReference type="GO" id="GO:0008033">
    <property type="term" value="P:tRNA processing"/>
    <property type="evidence" value="ECO:0007669"/>
    <property type="project" value="UniProtKB-KW"/>
</dbReference>
<name>A0A2N9LPF4_9BACT</name>
<dbReference type="NCBIfam" id="TIGR00057">
    <property type="entry name" value="L-threonylcarbamoyladenylate synthase"/>
    <property type="match status" value="1"/>
</dbReference>
<dbReference type="GO" id="GO:0003725">
    <property type="term" value="F:double-stranded RNA binding"/>
    <property type="evidence" value="ECO:0007669"/>
    <property type="project" value="UniProtKB-UniRule"/>
</dbReference>
<evidence type="ECO:0000313" key="16">
    <source>
        <dbReference type="EMBL" id="SPE24963.1"/>
    </source>
</evidence>
<evidence type="ECO:0000256" key="11">
    <source>
        <dbReference type="ARBA" id="ARBA00029774"/>
    </source>
</evidence>
<protein>
    <recommendedName>
        <fullName evidence="4 13">Threonylcarbamoyl-AMP synthase</fullName>
        <shortName evidence="13">TC-AMP synthase</shortName>
        <ecNumber evidence="3 13">2.7.7.87</ecNumber>
    </recommendedName>
    <alternativeName>
        <fullName evidence="11 13">L-threonylcarbamoyladenylate synthase</fullName>
    </alternativeName>
</protein>
<dbReference type="InterPro" id="IPR005145">
    <property type="entry name" value="Sua5_C"/>
</dbReference>
<evidence type="ECO:0000256" key="6">
    <source>
        <dbReference type="ARBA" id="ARBA00022679"/>
    </source>
</evidence>
<dbReference type="SUPFAM" id="SSF55821">
    <property type="entry name" value="YrdC/RibB"/>
    <property type="match status" value="1"/>
</dbReference>
<evidence type="ECO:0000256" key="3">
    <source>
        <dbReference type="ARBA" id="ARBA00012584"/>
    </source>
</evidence>
<dbReference type="GO" id="GO:0005524">
    <property type="term" value="F:ATP binding"/>
    <property type="evidence" value="ECO:0007669"/>
    <property type="project" value="UniProtKB-UniRule"/>
</dbReference>
<dbReference type="Gene3D" id="3.90.870.10">
    <property type="entry name" value="DHBP synthase"/>
    <property type="match status" value="1"/>
</dbReference>
<proteinExistence type="inferred from homology"/>
<dbReference type="Pfam" id="PF01300">
    <property type="entry name" value="Sua5_yciO_yrdC"/>
    <property type="match status" value="1"/>
</dbReference>
<dbReference type="AlphaFoldDB" id="A0A2N9LPF4"/>
<feature type="binding site" evidence="14">
    <location>
        <position position="52"/>
    </location>
    <ligand>
        <name>L-threonine</name>
        <dbReference type="ChEBI" id="CHEBI:57926"/>
    </ligand>
</feature>
<keyword evidence="6 13" id="KW-0808">Transferase</keyword>
<evidence type="ECO:0000256" key="13">
    <source>
        <dbReference type="PIRNR" id="PIRNR004930"/>
    </source>
</evidence>
<evidence type="ECO:0000259" key="15">
    <source>
        <dbReference type="PROSITE" id="PS51163"/>
    </source>
</evidence>
<evidence type="ECO:0000256" key="9">
    <source>
        <dbReference type="ARBA" id="ARBA00022741"/>
    </source>
</evidence>
<feature type="domain" description="YrdC-like" evidence="15">
    <location>
        <begin position="30"/>
        <end position="216"/>
    </location>
</feature>
<evidence type="ECO:0000256" key="2">
    <source>
        <dbReference type="ARBA" id="ARBA00007663"/>
    </source>
</evidence>
<dbReference type="InterPro" id="IPR006070">
    <property type="entry name" value="Sua5-like_dom"/>
</dbReference>
<dbReference type="Pfam" id="PF03481">
    <property type="entry name" value="Sua5_C"/>
    <property type="match status" value="1"/>
</dbReference>
<dbReference type="Proteomes" id="UP000239735">
    <property type="component" value="Unassembled WGS sequence"/>
</dbReference>
<dbReference type="PANTHER" id="PTHR17490:SF16">
    <property type="entry name" value="THREONYLCARBAMOYL-AMP SYNTHASE"/>
    <property type="match status" value="1"/>
</dbReference>
<evidence type="ECO:0000313" key="17">
    <source>
        <dbReference type="Proteomes" id="UP000239735"/>
    </source>
</evidence>
<comment type="similarity">
    <text evidence="2 13">Belongs to the SUA5 family.</text>
</comment>
<feature type="binding site" evidence="14">
    <location>
        <position position="75"/>
    </location>
    <ligand>
        <name>ATP</name>
        <dbReference type="ChEBI" id="CHEBI:30616"/>
    </ligand>
</feature>
<comment type="function">
    <text evidence="13">Required for the formation of a threonylcarbamoyl group on adenosine at position 37 (t(6)A37) in tRNAs that read codons beginning with adenine.</text>
</comment>
<dbReference type="GO" id="GO:0005737">
    <property type="term" value="C:cytoplasm"/>
    <property type="evidence" value="ECO:0007669"/>
    <property type="project" value="UniProtKB-SubCell"/>
</dbReference>
<dbReference type="GO" id="GO:0000049">
    <property type="term" value="F:tRNA binding"/>
    <property type="evidence" value="ECO:0007669"/>
    <property type="project" value="TreeGrafter"/>
</dbReference>
<evidence type="ECO:0000256" key="14">
    <source>
        <dbReference type="PIRSR" id="PIRSR004930-1"/>
    </source>
</evidence>
<dbReference type="EC" id="2.7.7.87" evidence="3 13"/>
<dbReference type="PROSITE" id="PS51163">
    <property type="entry name" value="YRDC"/>
    <property type="match status" value="1"/>
</dbReference>
<evidence type="ECO:0000256" key="12">
    <source>
        <dbReference type="ARBA" id="ARBA00048366"/>
    </source>
</evidence>
<gene>
    <name evidence="16" type="primary">sua</name>
    <name evidence="16" type="ORF">SBA5_470084</name>
</gene>
<comment type="catalytic activity">
    <reaction evidence="12 13">
        <text>L-threonine + hydrogencarbonate + ATP = L-threonylcarbamoyladenylate + diphosphate + H2O</text>
        <dbReference type="Rhea" id="RHEA:36407"/>
        <dbReference type="ChEBI" id="CHEBI:15377"/>
        <dbReference type="ChEBI" id="CHEBI:17544"/>
        <dbReference type="ChEBI" id="CHEBI:30616"/>
        <dbReference type="ChEBI" id="CHEBI:33019"/>
        <dbReference type="ChEBI" id="CHEBI:57926"/>
        <dbReference type="ChEBI" id="CHEBI:73682"/>
        <dbReference type="EC" id="2.7.7.87"/>
    </reaction>
</comment>
<keyword evidence="5 13" id="KW-0963">Cytoplasm</keyword>
<feature type="binding site" evidence="14">
    <location>
        <position position="138"/>
    </location>
    <ligand>
        <name>L-threonine</name>
        <dbReference type="ChEBI" id="CHEBI:57926"/>
    </ligand>
</feature>
<dbReference type="InterPro" id="IPR050156">
    <property type="entry name" value="TC-AMP_synthase_SUA5"/>
</dbReference>
<feature type="binding site" evidence="14">
    <location>
        <position position="168"/>
    </location>
    <ligand>
        <name>ATP</name>
        <dbReference type="ChEBI" id="CHEBI:30616"/>
    </ligand>
</feature>
<feature type="binding site" evidence="14">
    <location>
        <position position="198"/>
    </location>
    <ligand>
        <name>L-threonine</name>
        <dbReference type="ChEBI" id="CHEBI:57926"/>
    </ligand>
</feature>
<feature type="binding site" evidence="14">
    <location>
        <position position="212"/>
    </location>
    <ligand>
        <name>ATP</name>
        <dbReference type="ChEBI" id="CHEBI:30616"/>
    </ligand>
</feature>
<keyword evidence="9 13" id="KW-0547">Nucleotide-binding</keyword>
<dbReference type="Gene3D" id="3.40.50.11030">
    <property type="entry name" value="Threonylcarbamoyl-AMP synthase, C-terminal domain"/>
    <property type="match status" value="1"/>
</dbReference>
<dbReference type="PIRSF" id="PIRSF004930">
    <property type="entry name" value="Tln_factor_SUA5"/>
    <property type="match status" value="1"/>
</dbReference>
<dbReference type="GO" id="GO:0061710">
    <property type="term" value="F:L-threonylcarbamoyladenylate synthase"/>
    <property type="evidence" value="ECO:0007669"/>
    <property type="project" value="UniProtKB-EC"/>
</dbReference>
<dbReference type="InterPro" id="IPR017945">
    <property type="entry name" value="DHBP_synth_RibB-like_a/b_dom"/>
</dbReference>
<comment type="subcellular location">
    <subcellularLocation>
        <location evidence="1 13">Cytoplasm</location>
    </subcellularLocation>
</comment>
<feature type="binding site" evidence="14">
    <location>
        <position position="160"/>
    </location>
    <ligand>
        <name>ATP</name>
        <dbReference type="ChEBI" id="CHEBI:30616"/>
    </ligand>
</feature>
<evidence type="ECO:0000256" key="5">
    <source>
        <dbReference type="ARBA" id="ARBA00022490"/>
    </source>
</evidence>
<reference evidence="17" key="1">
    <citation type="submission" date="2018-02" db="EMBL/GenBank/DDBJ databases">
        <authorList>
            <person name="Hausmann B."/>
        </authorList>
    </citation>
    <scope>NUCLEOTIDE SEQUENCE [LARGE SCALE GENOMIC DNA]</scope>
    <source>
        <strain evidence="17">Peat soil MAG SbA5</strain>
    </source>
</reference>
<dbReference type="GO" id="GO:0006450">
    <property type="term" value="P:regulation of translational fidelity"/>
    <property type="evidence" value="ECO:0007669"/>
    <property type="project" value="TreeGrafter"/>
</dbReference>
<evidence type="ECO:0000256" key="1">
    <source>
        <dbReference type="ARBA" id="ARBA00004496"/>
    </source>
</evidence>